<protein>
    <recommendedName>
        <fullName evidence="1">Microcystin LR degradation protein MlrC N-terminal domain-containing protein</fullName>
    </recommendedName>
</protein>
<feature type="non-terminal residue" evidence="2">
    <location>
        <position position="48"/>
    </location>
</feature>
<feature type="domain" description="Microcystin LR degradation protein MlrC N-terminal" evidence="1">
    <location>
        <begin position="2"/>
        <end position="29"/>
    </location>
</feature>
<proteinExistence type="predicted"/>
<evidence type="ECO:0000313" key="2">
    <source>
        <dbReference type="EMBL" id="HHV66367.1"/>
    </source>
</evidence>
<comment type="caution">
    <text evidence="2">The sequence shown here is derived from an EMBL/GenBank/DDBJ whole genome shotgun (WGS) entry which is preliminary data.</text>
</comment>
<dbReference type="InterPro" id="IPR015995">
    <property type="entry name" value="MlrC_N"/>
</dbReference>
<organism evidence="2 3">
    <name type="scientific">Brucella intermedia</name>
    <dbReference type="NCBI Taxonomy" id="94625"/>
    <lineage>
        <taxon>Bacteria</taxon>
        <taxon>Pseudomonadati</taxon>
        <taxon>Pseudomonadota</taxon>
        <taxon>Alphaproteobacteria</taxon>
        <taxon>Hyphomicrobiales</taxon>
        <taxon>Brucellaceae</taxon>
        <taxon>Brucella/Ochrobactrum group</taxon>
        <taxon>Brucella</taxon>
    </lineage>
</organism>
<dbReference type="Proteomes" id="UP000551563">
    <property type="component" value="Unassembled WGS sequence"/>
</dbReference>
<accession>A0A7V6TY75</accession>
<reference evidence="2 3" key="1">
    <citation type="journal article" date="2020" name="Biotechnol. Biofuels">
        <title>New insights from the biogas microbiome by comprehensive genome-resolved metagenomics of nearly 1600 species originating from multiple anaerobic digesters.</title>
        <authorList>
            <person name="Campanaro S."/>
            <person name="Treu L."/>
            <person name="Rodriguez-R L.M."/>
            <person name="Kovalovszki A."/>
            <person name="Ziels R.M."/>
            <person name="Maus I."/>
            <person name="Zhu X."/>
            <person name="Kougias P.G."/>
            <person name="Basile A."/>
            <person name="Luo G."/>
            <person name="Schluter A."/>
            <person name="Konstantinidis K.T."/>
            <person name="Angelidaki I."/>
        </authorList>
    </citation>
    <scope>NUCLEOTIDE SEQUENCE [LARGE SCALE GENOMIC DNA]</scope>
    <source>
        <strain evidence="2">AS04akNAM_66</strain>
    </source>
</reference>
<name>A0A7V6TY75_9HYPH</name>
<dbReference type="Pfam" id="PF07364">
    <property type="entry name" value="DUF1485"/>
    <property type="match status" value="1"/>
</dbReference>
<gene>
    <name evidence="2" type="ORF">GXX48_01770</name>
</gene>
<evidence type="ECO:0000313" key="3">
    <source>
        <dbReference type="Proteomes" id="UP000551563"/>
    </source>
</evidence>
<dbReference type="EMBL" id="DUMN01000057">
    <property type="protein sequence ID" value="HHV66367.1"/>
    <property type="molecule type" value="Genomic_DNA"/>
</dbReference>
<sequence>MRIFTASLATETNTFSPVPTDRASFEMAFYAAPGKHPDTPTLCSSPIV</sequence>
<dbReference type="AlphaFoldDB" id="A0A7V6TY75"/>
<evidence type="ECO:0000259" key="1">
    <source>
        <dbReference type="Pfam" id="PF07364"/>
    </source>
</evidence>